<organism evidence="2">
    <name type="scientific">Haemonchus placei</name>
    <name type="common">Barber's pole worm</name>
    <dbReference type="NCBI Taxonomy" id="6290"/>
    <lineage>
        <taxon>Eukaryota</taxon>
        <taxon>Metazoa</taxon>
        <taxon>Ecdysozoa</taxon>
        <taxon>Nematoda</taxon>
        <taxon>Chromadorea</taxon>
        <taxon>Rhabditida</taxon>
        <taxon>Rhabditina</taxon>
        <taxon>Rhabditomorpha</taxon>
        <taxon>Strongyloidea</taxon>
        <taxon>Trichostrongylidae</taxon>
        <taxon>Haemonchus</taxon>
    </lineage>
</organism>
<evidence type="ECO:0000256" key="1">
    <source>
        <dbReference type="SAM" id="Phobius"/>
    </source>
</evidence>
<keyword evidence="1" id="KW-0472">Membrane</keyword>
<name>A0A0N4W1K4_HAEPC</name>
<sequence length="31" mass="3360">LIRKAVVGDVLISTTTIYTCCSVFCVLLKSI</sequence>
<dbReference type="WBParaSite" id="HPLM_0000352701-mRNA-1">
    <property type="protein sequence ID" value="HPLM_0000352701-mRNA-1"/>
    <property type="gene ID" value="HPLM_0000352701"/>
</dbReference>
<accession>A0A0N4W1K4</accession>
<feature type="transmembrane region" description="Helical" evidence="1">
    <location>
        <begin position="6"/>
        <end position="28"/>
    </location>
</feature>
<proteinExistence type="predicted"/>
<protein>
    <submittedName>
        <fullName evidence="2">Gustatory receptor</fullName>
    </submittedName>
</protein>
<evidence type="ECO:0000313" key="2">
    <source>
        <dbReference type="WBParaSite" id="HPLM_0000352701-mRNA-1"/>
    </source>
</evidence>
<keyword evidence="1" id="KW-0812">Transmembrane</keyword>
<keyword evidence="1" id="KW-1133">Transmembrane helix</keyword>
<dbReference type="AlphaFoldDB" id="A0A0N4W1K4"/>
<reference evidence="2" key="1">
    <citation type="submission" date="2017-02" db="UniProtKB">
        <authorList>
            <consortium name="WormBaseParasite"/>
        </authorList>
    </citation>
    <scope>IDENTIFICATION</scope>
</reference>